<sequence length="22" mass="2327">MVEGLIIVDKEGIIPSSLSIVN</sequence>
<accession>A0A382J2K6</accession>
<reference evidence="1" key="1">
    <citation type="submission" date="2018-05" db="EMBL/GenBank/DDBJ databases">
        <authorList>
            <person name="Lanie J.A."/>
            <person name="Ng W.-L."/>
            <person name="Kazmierczak K.M."/>
            <person name="Andrzejewski T.M."/>
            <person name="Davidsen T.M."/>
            <person name="Wayne K.J."/>
            <person name="Tettelin H."/>
            <person name="Glass J.I."/>
            <person name="Rusch D."/>
            <person name="Podicherti R."/>
            <person name="Tsui H.-C.T."/>
            <person name="Winkler M.E."/>
        </authorList>
    </citation>
    <scope>NUCLEOTIDE SEQUENCE</scope>
</reference>
<dbReference type="EMBL" id="UINC01070707">
    <property type="protein sequence ID" value="SVC05061.1"/>
    <property type="molecule type" value="Genomic_DNA"/>
</dbReference>
<dbReference type="AlphaFoldDB" id="A0A382J2K6"/>
<protein>
    <submittedName>
        <fullName evidence="1">Uncharacterized protein</fullName>
    </submittedName>
</protein>
<gene>
    <name evidence="1" type="ORF">METZ01_LOCUS257915</name>
</gene>
<organism evidence="1">
    <name type="scientific">marine metagenome</name>
    <dbReference type="NCBI Taxonomy" id="408172"/>
    <lineage>
        <taxon>unclassified sequences</taxon>
        <taxon>metagenomes</taxon>
        <taxon>ecological metagenomes</taxon>
    </lineage>
</organism>
<name>A0A382J2K6_9ZZZZ</name>
<evidence type="ECO:0000313" key="1">
    <source>
        <dbReference type="EMBL" id="SVC05061.1"/>
    </source>
</evidence>
<proteinExistence type="predicted"/>